<dbReference type="EMBL" id="CP010767">
    <property type="protein sequence ID" value="ATG42525.1"/>
    <property type="molecule type" value="Genomic_DNA"/>
</dbReference>
<dbReference type="Proteomes" id="UP000218606">
    <property type="component" value="Chromosome"/>
</dbReference>
<evidence type="ECO:0008006" key="4">
    <source>
        <dbReference type="Google" id="ProtNLM"/>
    </source>
</evidence>
<evidence type="ECO:0000256" key="1">
    <source>
        <dbReference type="SAM" id="MobiDB-lite"/>
    </source>
</evidence>
<protein>
    <recommendedName>
        <fullName evidence="4">DUF1178 family protein</fullName>
    </recommendedName>
</protein>
<evidence type="ECO:0000313" key="3">
    <source>
        <dbReference type="Proteomes" id="UP000218606"/>
    </source>
</evidence>
<proteinExistence type="predicted"/>
<dbReference type="InterPro" id="IPR009562">
    <property type="entry name" value="DUF1178"/>
</dbReference>
<sequence>MIQYALKCAEGHRFDSWFQSAAAFDKLAAAGMVSCAHCGSSQVEKAIMAPRVRPGRKAVSPVGEAEPGNAAAPAKMSPPAPATAAPSRPPAAVAPGAGALSTPSGELEAAVAELRHKVEKNSDYVGKDFASEARAMHLGDTPERAIHGEAKPEEAKALIEEGVPVLPLPFLPNRKTN</sequence>
<reference evidence="2 3" key="1">
    <citation type="journal article" date="2017" name="Front. Microbiol.">
        <title>Phaeobacter piscinae sp. nov., a species of the Roseobacter group and potential aquaculture probiont.</title>
        <authorList>
            <person name="Sonnenschein E.C."/>
            <person name="Phippen C.B.W."/>
            <person name="Nielsen K.F."/>
            <person name="Mateiu R.V."/>
            <person name="Melchiorsen J."/>
            <person name="Gram L."/>
            <person name="Overmann J."/>
            <person name="Freese H.M."/>
        </authorList>
    </citation>
    <scope>NUCLEOTIDE SEQUENCE [LARGE SCALE GENOMIC DNA]</scope>
    <source>
        <strain evidence="2 3">P13</strain>
    </source>
</reference>
<accession>A0AAN1L9L8</accession>
<feature type="compositionally biased region" description="Low complexity" evidence="1">
    <location>
        <begin position="63"/>
        <end position="75"/>
    </location>
</feature>
<dbReference type="Pfam" id="PF06676">
    <property type="entry name" value="DUF1178"/>
    <property type="match status" value="1"/>
</dbReference>
<feature type="compositionally biased region" description="Low complexity" evidence="1">
    <location>
        <begin position="82"/>
        <end position="99"/>
    </location>
</feature>
<evidence type="ECO:0000313" key="2">
    <source>
        <dbReference type="EMBL" id="ATG42525.1"/>
    </source>
</evidence>
<gene>
    <name evidence="2" type="ORF">PhaeoP13_00562</name>
</gene>
<feature type="region of interest" description="Disordered" evidence="1">
    <location>
        <begin position="53"/>
        <end position="104"/>
    </location>
</feature>
<dbReference type="RefSeq" id="WP_096870688.1">
    <property type="nucleotide sequence ID" value="NZ_CP010715.1"/>
</dbReference>
<name>A0AAN1L9L8_9RHOB</name>
<organism evidence="2 3">
    <name type="scientific">Phaeobacter piscinae</name>
    <dbReference type="NCBI Taxonomy" id="1580596"/>
    <lineage>
        <taxon>Bacteria</taxon>
        <taxon>Pseudomonadati</taxon>
        <taxon>Pseudomonadota</taxon>
        <taxon>Alphaproteobacteria</taxon>
        <taxon>Rhodobacterales</taxon>
        <taxon>Roseobacteraceae</taxon>
        <taxon>Phaeobacter</taxon>
    </lineage>
</organism>
<dbReference type="PIRSF" id="PIRSF032131">
    <property type="entry name" value="UCP032131"/>
    <property type="match status" value="1"/>
</dbReference>
<dbReference type="AlphaFoldDB" id="A0AAN1L9L8"/>